<reference evidence="3 4" key="1">
    <citation type="submission" date="2017-06" db="EMBL/GenBank/DDBJ databases">
        <title>Comparative genomic analysis of Ambrosia Fusariam Clade fungi.</title>
        <authorList>
            <person name="Stajich J.E."/>
            <person name="Carrillo J."/>
            <person name="Kijimoto T."/>
            <person name="Eskalen A."/>
            <person name="O'Donnell K."/>
            <person name="Kasson M."/>
        </authorList>
    </citation>
    <scope>NUCLEOTIDE SEQUENCE [LARGE SCALE GENOMIC DNA]</scope>
    <source>
        <strain evidence="3 4">NRRL62579</strain>
    </source>
</reference>
<name>A0A428RV24_9HYPO</name>
<gene>
    <name evidence="3" type="ORF">CEP52_017226</name>
</gene>
<organism evidence="3 4">
    <name type="scientific">Fusarium oligoseptatum</name>
    <dbReference type="NCBI Taxonomy" id="2604345"/>
    <lineage>
        <taxon>Eukaryota</taxon>
        <taxon>Fungi</taxon>
        <taxon>Dikarya</taxon>
        <taxon>Ascomycota</taxon>
        <taxon>Pezizomycotina</taxon>
        <taxon>Sordariomycetes</taxon>
        <taxon>Hypocreomycetidae</taxon>
        <taxon>Hypocreales</taxon>
        <taxon>Nectriaceae</taxon>
        <taxon>Fusarium</taxon>
        <taxon>Fusarium solani species complex</taxon>
    </lineage>
</organism>
<evidence type="ECO:0000256" key="1">
    <source>
        <dbReference type="SAM" id="MobiDB-lite"/>
    </source>
</evidence>
<dbReference type="AlphaFoldDB" id="A0A428RV24"/>
<dbReference type="Pfam" id="PF13391">
    <property type="entry name" value="HNH_2"/>
    <property type="match status" value="1"/>
</dbReference>
<protein>
    <recommendedName>
        <fullName evidence="2">HNH nuclease domain-containing protein</fullName>
    </recommendedName>
</protein>
<evidence type="ECO:0000259" key="2">
    <source>
        <dbReference type="Pfam" id="PF13391"/>
    </source>
</evidence>
<sequence length="351" mass="39267">MLVALESPQNIRLGYYRHDAPDNPPATTFPMVRLPAISVPRSRTLRSDNILFYHPGYPTPVNILFSLPRVDQSPSEPDLFGVDAQIALLACQIVASNVFATGYLASDEKGIRRADTGPDSVLTQSEYWFFVEGDDEYPVVPSFRDWQFPHDRLPSFWPLRAAESLSTSNRCPVTNASYALTEAHIIPKEESEWFLINGMHRYGNGRYDIDDPSNIVTLRSDVHICLDRRVFAFVPKPDKHQVQEFEYLFARFAWAVIHLVKPFIVGGVDRRIAKFSRAKTGSDEGSGKGLPKAKIELLEGPSLMALYGGGGSRSASPRKRKASSPKDEWDFDESVEESAGEASDHDCEADE</sequence>
<dbReference type="InterPro" id="IPR003615">
    <property type="entry name" value="HNH_nuc"/>
</dbReference>
<feature type="domain" description="HNH nuclease" evidence="2">
    <location>
        <begin position="171"/>
        <end position="234"/>
    </location>
</feature>
<feature type="region of interest" description="Disordered" evidence="1">
    <location>
        <begin position="307"/>
        <end position="351"/>
    </location>
</feature>
<feature type="compositionally biased region" description="Basic and acidic residues" evidence="1">
    <location>
        <begin position="342"/>
        <end position="351"/>
    </location>
</feature>
<feature type="compositionally biased region" description="Acidic residues" evidence="1">
    <location>
        <begin position="329"/>
        <end position="339"/>
    </location>
</feature>
<evidence type="ECO:0000313" key="3">
    <source>
        <dbReference type="EMBL" id="RSL81331.1"/>
    </source>
</evidence>
<comment type="caution">
    <text evidence="3">The sequence shown here is derived from an EMBL/GenBank/DDBJ whole genome shotgun (WGS) entry which is preliminary data.</text>
</comment>
<proteinExistence type="predicted"/>
<evidence type="ECO:0000313" key="4">
    <source>
        <dbReference type="Proteomes" id="UP000287144"/>
    </source>
</evidence>
<dbReference type="Proteomes" id="UP000287144">
    <property type="component" value="Unassembled WGS sequence"/>
</dbReference>
<dbReference type="EMBL" id="NKCK01000474">
    <property type="protein sequence ID" value="RSL81331.1"/>
    <property type="molecule type" value="Genomic_DNA"/>
</dbReference>
<keyword evidence="4" id="KW-1185">Reference proteome</keyword>
<accession>A0A428RV24</accession>